<organism evidence="4 5">
    <name type="scientific">Niallia circulans</name>
    <name type="common">Bacillus circulans</name>
    <dbReference type="NCBI Taxonomy" id="1397"/>
    <lineage>
        <taxon>Bacteria</taxon>
        <taxon>Bacillati</taxon>
        <taxon>Bacillota</taxon>
        <taxon>Bacilli</taxon>
        <taxon>Bacillales</taxon>
        <taxon>Bacillaceae</taxon>
        <taxon>Niallia</taxon>
    </lineage>
</organism>
<gene>
    <name evidence="4" type="ORF">ABW02_00095</name>
</gene>
<feature type="transmembrane region" description="Helical" evidence="1">
    <location>
        <begin position="377"/>
        <end position="397"/>
    </location>
</feature>
<dbReference type="Proteomes" id="UP000036045">
    <property type="component" value="Unassembled WGS sequence"/>
</dbReference>
<dbReference type="InterPro" id="IPR014226">
    <property type="entry name" value="Spore_IM_YlbJ"/>
</dbReference>
<keyword evidence="2" id="KW-0732">Signal</keyword>
<feature type="domain" description="Nucleoside transporter/FeoB GTPase Gate" evidence="3">
    <location>
        <begin position="43"/>
        <end position="134"/>
    </location>
</feature>
<evidence type="ECO:0000256" key="1">
    <source>
        <dbReference type="SAM" id="Phobius"/>
    </source>
</evidence>
<evidence type="ECO:0000259" key="3">
    <source>
        <dbReference type="Pfam" id="PF07670"/>
    </source>
</evidence>
<feature type="transmembrane region" description="Helical" evidence="1">
    <location>
        <begin position="48"/>
        <end position="71"/>
    </location>
</feature>
<comment type="caution">
    <text evidence="4">The sequence shown here is derived from an EMBL/GenBank/DDBJ whole genome shotgun (WGS) entry which is preliminary data.</text>
</comment>
<keyword evidence="1" id="KW-0812">Transmembrane</keyword>
<dbReference type="NCBIfam" id="TIGR02871">
    <property type="entry name" value="spore_ylbJ"/>
    <property type="match status" value="1"/>
</dbReference>
<dbReference type="EMBL" id="LDPH01000001">
    <property type="protein sequence ID" value="KLV28186.1"/>
    <property type="molecule type" value="Genomic_DNA"/>
</dbReference>
<keyword evidence="1" id="KW-0472">Membrane</keyword>
<name>A0A0J1IQE7_NIACI</name>
<sequence length="406" mass="44908">MLRSKFKTIVLALSASLLALALISFPGVAVDASKNGLNTWWTIVFPSLLPFLILSEILIGFGVVRFIGVLLEPIMRPLFKVPGVGGFVWAMGMVSGFPTGAKLTARMREEKQLTRTEAERLVSFSNASNPMFIIGAVSASFFHSPKLGLLLAFSHYLANFTVGLFMRFHGKDTEIKKQEATEKASIKRALRELHHTRLKDKRPLGKLMGDAVTSSIQSLLMVGGFIILFSVINRLLFHLHITSFAAKLLEAVFQLFTFSGELAIPFIAGIFEITLGSQLTSDVETSTLMHQAILTSCILGFSGLSVQAQVASILAQTDIRFKPFFIARIMQAIFSGIYTFIAWDFFNKNFLAKDAPTIAIPGLNQEGAFLQQIFENISTWGPIVTIISLMIYCFILVKRLSPREEV</sequence>
<accession>A0A0J1IQE7</accession>
<feature type="domain" description="Nucleoside transporter/FeoB GTPase Gate" evidence="3">
    <location>
        <begin position="219"/>
        <end position="315"/>
    </location>
</feature>
<keyword evidence="1" id="KW-1133">Transmembrane helix</keyword>
<dbReference type="RefSeq" id="WP_047939892.1">
    <property type="nucleotide sequence ID" value="NZ_CP053989.1"/>
</dbReference>
<feature type="transmembrane region" description="Helical" evidence="1">
    <location>
        <begin position="149"/>
        <end position="168"/>
    </location>
</feature>
<evidence type="ECO:0000256" key="2">
    <source>
        <dbReference type="SAM" id="SignalP"/>
    </source>
</evidence>
<evidence type="ECO:0000313" key="5">
    <source>
        <dbReference type="Proteomes" id="UP000036045"/>
    </source>
</evidence>
<feature type="transmembrane region" description="Helical" evidence="1">
    <location>
        <begin position="121"/>
        <end position="142"/>
    </location>
</feature>
<dbReference type="InterPro" id="IPR011642">
    <property type="entry name" value="Gate_dom"/>
</dbReference>
<feature type="transmembrane region" description="Helical" evidence="1">
    <location>
        <begin position="291"/>
        <end position="313"/>
    </location>
</feature>
<dbReference type="OrthoDB" id="1645614at2"/>
<feature type="chain" id="PRO_5039273544" evidence="2">
    <location>
        <begin position="30"/>
        <end position="406"/>
    </location>
</feature>
<evidence type="ECO:0000313" key="4">
    <source>
        <dbReference type="EMBL" id="KLV28186.1"/>
    </source>
</evidence>
<feature type="transmembrane region" description="Helical" evidence="1">
    <location>
        <begin position="248"/>
        <end position="271"/>
    </location>
</feature>
<feature type="transmembrane region" description="Helical" evidence="1">
    <location>
        <begin position="216"/>
        <end position="236"/>
    </location>
</feature>
<feature type="transmembrane region" description="Helical" evidence="1">
    <location>
        <begin position="83"/>
        <end position="101"/>
    </location>
</feature>
<dbReference type="PATRIC" id="fig|1397.4.peg.20"/>
<proteinExistence type="predicted"/>
<reference evidence="4 5" key="1">
    <citation type="submission" date="2015-05" db="EMBL/GenBank/DDBJ databases">
        <title>Whole genome sequence and identification of bacterial endophytes from Costus igneus.</title>
        <authorList>
            <person name="Lee Y.P."/>
            <person name="Gan H.M."/>
            <person name="Eng W."/>
            <person name="Wheatley M.S."/>
            <person name="Caraballo A."/>
            <person name="Polter S."/>
            <person name="Savka M.A."/>
            <person name="Hudson A.O."/>
        </authorList>
    </citation>
    <scope>NUCLEOTIDE SEQUENCE [LARGE SCALE GENOMIC DNA]</scope>
    <source>
        <strain evidence="4 5">RIT379</strain>
    </source>
</reference>
<dbReference type="AlphaFoldDB" id="A0A0J1IQE7"/>
<feature type="transmembrane region" description="Helical" evidence="1">
    <location>
        <begin position="325"/>
        <end position="346"/>
    </location>
</feature>
<dbReference type="GeneID" id="56349022"/>
<dbReference type="Pfam" id="PF07670">
    <property type="entry name" value="Gate"/>
    <property type="match status" value="2"/>
</dbReference>
<protein>
    <submittedName>
        <fullName evidence="4">Sporulation protein</fullName>
    </submittedName>
</protein>
<feature type="signal peptide" evidence="2">
    <location>
        <begin position="1"/>
        <end position="29"/>
    </location>
</feature>
<keyword evidence="5" id="KW-1185">Reference proteome</keyword>